<dbReference type="STRING" id="168276.SAMN05444580_105338"/>
<feature type="transmembrane region" description="Helical" evidence="1">
    <location>
        <begin position="51"/>
        <end position="71"/>
    </location>
</feature>
<protein>
    <recommendedName>
        <fullName evidence="4">DUF4229 domain-containing protein</fullName>
    </recommendedName>
</protein>
<reference evidence="2 3" key="1">
    <citation type="submission" date="2016-10" db="EMBL/GenBank/DDBJ databases">
        <authorList>
            <person name="de Groot N.N."/>
        </authorList>
    </citation>
    <scope>NUCLEOTIDE SEQUENCE [LARGE SCALE GENOMIC DNA]</scope>
    <source>
        <strain evidence="2 3">JCM 11308</strain>
    </source>
</reference>
<proteinExistence type="predicted"/>
<keyword evidence="1" id="KW-0812">Transmembrane</keyword>
<dbReference type="InterPro" id="IPR025323">
    <property type="entry name" value="DUF4229"/>
</dbReference>
<feature type="transmembrane region" description="Helical" evidence="1">
    <location>
        <begin position="20"/>
        <end position="39"/>
    </location>
</feature>
<evidence type="ECO:0000256" key="1">
    <source>
        <dbReference type="SAM" id="Phobius"/>
    </source>
</evidence>
<sequence length="106" mass="11372">MTDASQNPAPSAKGKLARDLALYTVARLGLVILVAALIVGVSKLVGVEVPLLVAAIFSVIIALPLSLVLFAKLRTRVNVQIAAVDEQRRRDRDDLRSKLRGDDGTK</sequence>
<keyword evidence="3" id="KW-1185">Reference proteome</keyword>
<dbReference type="Pfam" id="PF14012">
    <property type="entry name" value="DUF4229"/>
    <property type="match status" value="1"/>
</dbReference>
<evidence type="ECO:0000313" key="2">
    <source>
        <dbReference type="EMBL" id="SDD64135.1"/>
    </source>
</evidence>
<evidence type="ECO:0008006" key="4">
    <source>
        <dbReference type="Google" id="ProtNLM"/>
    </source>
</evidence>
<dbReference type="Proteomes" id="UP000199417">
    <property type="component" value="Unassembled WGS sequence"/>
</dbReference>
<dbReference type="EMBL" id="FNAB01000005">
    <property type="protein sequence ID" value="SDD64135.1"/>
    <property type="molecule type" value="Genomic_DNA"/>
</dbReference>
<organism evidence="2 3">
    <name type="scientific">Rhodococcus tukisamuensis</name>
    <dbReference type="NCBI Taxonomy" id="168276"/>
    <lineage>
        <taxon>Bacteria</taxon>
        <taxon>Bacillati</taxon>
        <taxon>Actinomycetota</taxon>
        <taxon>Actinomycetes</taxon>
        <taxon>Mycobacteriales</taxon>
        <taxon>Nocardiaceae</taxon>
        <taxon>Rhodococcus</taxon>
    </lineage>
</organism>
<keyword evidence="1" id="KW-0472">Membrane</keyword>
<name>A0A1G6WGD2_9NOCA</name>
<gene>
    <name evidence="2" type="ORF">SAMN05444580_105338</name>
</gene>
<dbReference type="RefSeq" id="WP_072842650.1">
    <property type="nucleotide sequence ID" value="NZ_FNAB01000005.1"/>
</dbReference>
<keyword evidence="1" id="KW-1133">Transmembrane helix</keyword>
<dbReference type="AlphaFoldDB" id="A0A1G6WGD2"/>
<accession>A0A1G6WGD2</accession>
<evidence type="ECO:0000313" key="3">
    <source>
        <dbReference type="Proteomes" id="UP000199417"/>
    </source>
</evidence>